<accession>A0A2G5B9Z0</accession>
<feature type="compositionally biased region" description="Polar residues" evidence="1">
    <location>
        <begin position="1"/>
        <end position="13"/>
    </location>
</feature>
<sequence>MDDIPNNHQINSSDSEDEQAYNLEDEDTMYDEQADEKNAEWVKKQHPGATDAVLACPLCFTQVCFVCQQHTKYSGQYRAASVEHCRICDDQLYTFNKRGLMVPLASEKDIPNQNVYRLVLCRKCNTKIGVLDSDGFYHLFHVLTNS</sequence>
<gene>
    <name evidence="2" type="ORF">COEREDRAFT_44555</name>
</gene>
<feature type="region of interest" description="Disordered" evidence="1">
    <location>
        <begin position="1"/>
        <end position="37"/>
    </location>
</feature>
<dbReference type="STRING" id="763665.A0A2G5B9Z0"/>
<evidence type="ECO:0000256" key="1">
    <source>
        <dbReference type="SAM" id="MobiDB-lite"/>
    </source>
</evidence>
<evidence type="ECO:0008006" key="4">
    <source>
        <dbReference type="Google" id="ProtNLM"/>
    </source>
</evidence>
<evidence type="ECO:0000313" key="3">
    <source>
        <dbReference type="Proteomes" id="UP000242474"/>
    </source>
</evidence>
<dbReference type="Proteomes" id="UP000242474">
    <property type="component" value="Unassembled WGS sequence"/>
</dbReference>
<name>A0A2G5B9Z0_COERN</name>
<dbReference type="GO" id="GO:0005634">
    <property type="term" value="C:nucleus"/>
    <property type="evidence" value="ECO:0007669"/>
    <property type="project" value="TreeGrafter"/>
</dbReference>
<dbReference type="Pfam" id="PF10238">
    <property type="entry name" value="Eapp_C"/>
    <property type="match status" value="1"/>
</dbReference>
<dbReference type="EMBL" id="KZ303506">
    <property type="protein sequence ID" value="PIA15547.1"/>
    <property type="molecule type" value="Genomic_DNA"/>
</dbReference>
<protein>
    <recommendedName>
        <fullName evidence="4">E2F-associated phosphoprotein</fullName>
    </recommendedName>
</protein>
<evidence type="ECO:0000313" key="2">
    <source>
        <dbReference type="EMBL" id="PIA15547.1"/>
    </source>
</evidence>
<keyword evidence="3" id="KW-1185">Reference proteome</keyword>
<dbReference type="InterPro" id="IPR019370">
    <property type="entry name" value="E2F-assoc_phosphoprotein"/>
</dbReference>
<dbReference type="PANTHER" id="PTHR15967:SF0">
    <property type="entry name" value="E2F-ASSOCIATED PHOSPHOPROTEIN"/>
    <property type="match status" value="1"/>
</dbReference>
<dbReference type="AlphaFoldDB" id="A0A2G5B9Z0"/>
<organism evidence="2 3">
    <name type="scientific">Coemansia reversa (strain ATCC 12441 / NRRL 1564)</name>
    <dbReference type="NCBI Taxonomy" id="763665"/>
    <lineage>
        <taxon>Eukaryota</taxon>
        <taxon>Fungi</taxon>
        <taxon>Fungi incertae sedis</taxon>
        <taxon>Zoopagomycota</taxon>
        <taxon>Kickxellomycotina</taxon>
        <taxon>Kickxellomycetes</taxon>
        <taxon>Kickxellales</taxon>
        <taxon>Kickxellaceae</taxon>
        <taxon>Coemansia</taxon>
    </lineage>
</organism>
<proteinExistence type="predicted"/>
<dbReference type="OrthoDB" id="122464at2759"/>
<dbReference type="PANTHER" id="PTHR15967">
    <property type="entry name" value="E2F-ASSOCIATED PHOSPHOPROTEIN"/>
    <property type="match status" value="1"/>
</dbReference>
<reference evidence="2 3" key="1">
    <citation type="journal article" date="2015" name="Genome Biol. Evol.">
        <title>Phylogenomic analyses indicate that early fungi evolved digesting cell walls of algal ancestors of land plants.</title>
        <authorList>
            <person name="Chang Y."/>
            <person name="Wang S."/>
            <person name="Sekimoto S."/>
            <person name="Aerts A.L."/>
            <person name="Choi C."/>
            <person name="Clum A."/>
            <person name="LaButti K.M."/>
            <person name="Lindquist E.A."/>
            <person name="Yee Ngan C."/>
            <person name="Ohm R.A."/>
            <person name="Salamov A.A."/>
            <person name="Grigoriev I.V."/>
            <person name="Spatafora J.W."/>
            <person name="Berbee M.L."/>
        </authorList>
    </citation>
    <scope>NUCLEOTIDE SEQUENCE [LARGE SCALE GENOMIC DNA]</scope>
    <source>
        <strain evidence="2 3">NRRL 1564</strain>
    </source>
</reference>
<feature type="compositionally biased region" description="Acidic residues" evidence="1">
    <location>
        <begin position="14"/>
        <end position="34"/>
    </location>
</feature>